<dbReference type="InterPro" id="IPR000917">
    <property type="entry name" value="Sulfatase_N"/>
</dbReference>
<dbReference type="Gene3D" id="3.40.720.10">
    <property type="entry name" value="Alkaline Phosphatase, subunit A"/>
    <property type="match status" value="1"/>
</dbReference>
<name>A0A517NE29_9BACT</name>
<dbReference type="EMBL" id="CP036525">
    <property type="protein sequence ID" value="QDT05379.1"/>
    <property type="molecule type" value="Genomic_DNA"/>
</dbReference>
<protein>
    <submittedName>
        <fullName evidence="2">Arylsulfatase</fullName>
        <ecNumber evidence="2">3.1.6.1</ecNumber>
    </submittedName>
</protein>
<dbReference type="KEGG" id="rlc:K227x_37790"/>
<keyword evidence="2" id="KW-0378">Hydrolase</keyword>
<evidence type="ECO:0000313" key="3">
    <source>
        <dbReference type="Proteomes" id="UP000318538"/>
    </source>
</evidence>
<dbReference type="Pfam" id="PF00884">
    <property type="entry name" value="Sulfatase"/>
    <property type="match status" value="1"/>
</dbReference>
<proteinExistence type="predicted"/>
<dbReference type="InterPro" id="IPR017850">
    <property type="entry name" value="Alkaline_phosphatase_core_sf"/>
</dbReference>
<reference evidence="2 3" key="1">
    <citation type="submission" date="2019-02" db="EMBL/GenBank/DDBJ databases">
        <title>Deep-cultivation of Planctomycetes and their phenomic and genomic characterization uncovers novel biology.</title>
        <authorList>
            <person name="Wiegand S."/>
            <person name="Jogler M."/>
            <person name="Boedeker C."/>
            <person name="Pinto D."/>
            <person name="Vollmers J."/>
            <person name="Rivas-Marin E."/>
            <person name="Kohn T."/>
            <person name="Peeters S.H."/>
            <person name="Heuer A."/>
            <person name="Rast P."/>
            <person name="Oberbeckmann S."/>
            <person name="Bunk B."/>
            <person name="Jeske O."/>
            <person name="Meyerdierks A."/>
            <person name="Storesund J.E."/>
            <person name="Kallscheuer N."/>
            <person name="Luecker S."/>
            <person name="Lage O.M."/>
            <person name="Pohl T."/>
            <person name="Merkel B.J."/>
            <person name="Hornburger P."/>
            <person name="Mueller R.-W."/>
            <person name="Bruemmer F."/>
            <person name="Labrenz M."/>
            <person name="Spormann A.M."/>
            <person name="Op den Camp H."/>
            <person name="Overmann J."/>
            <person name="Amann R."/>
            <person name="Jetten M.S.M."/>
            <person name="Mascher T."/>
            <person name="Medema M.H."/>
            <person name="Devos D.P."/>
            <person name="Kaster A.-K."/>
            <person name="Ovreas L."/>
            <person name="Rohde M."/>
            <person name="Galperin M.Y."/>
            <person name="Jogler C."/>
        </authorList>
    </citation>
    <scope>NUCLEOTIDE SEQUENCE [LARGE SCALE GENOMIC DNA]</scope>
    <source>
        <strain evidence="2 3">K22_7</strain>
    </source>
</reference>
<keyword evidence="3" id="KW-1185">Reference proteome</keyword>
<organism evidence="2 3">
    <name type="scientific">Rubripirellula lacrimiformis</name>
    <dbReference type="NCBI Taxonomy" id="1930273"/>
    <lineage>
        <taxon>Bacteria</taxon>
        <taxon>Pseudomonadati</taxon>
        <taxon>Planctomycetota</taxon>
        <taxon>Planctomycetia</taxon>
        <taxon>Pirellulales</taxon>
        <taxon>Pirellulaceae</taxon>
        <taxon>Rubripirellula</taxon>
    </lineage>
</organism>
<gene>
    <name evidence="2" type="ORF">K227x_37790</name>
</gene>
<evidence type="ECO:0000313" key="2">
    <source>
        <dbReference type="EMBL" id="QDT05379.1"/>
    </source>
</evidence>
<feature type="domain" description="Sulfatase N-terminal" evidence="1">
    <location>
        <begin position="59"/>
        <end position="419"/>
    </location>
</feature>
<dbReference type="GO" id="GO:0004065">
    <property type="term" value="F:arylsulfatase activity"/>
    <property type="evidence" value="ECO:0007669"/>
    <property type="project" value="UniProtKB-EC"/>
</dbReference>
<accession>A0A517NE29</accession>
<dbReference type="Proteomes" id="UP000318538">
    <property type="component" value="Chromosome"/>
</dbReference>
<dbReference type="PANTHER" id="PTHR43751:SF1">
    <property type="entry name" value="SULFATASE ATSG-RELATED"/>
    <property type="match status" value="1"/>
</dbReference>
<dbReference type="PANTHER" id="PTHR43751">
    <property type="entry name" value="SULFATASE"/>
    <property type="match status" value="1"/>
</dbReference>
<evidence type="ECO:0000259" key="1">
    <source>
        <dbReference type="Pfam" id="PF00884"/>
    </source>
</evidence>
<dbReference type="AlphaFoldDB" id="A0A517NE29"/>
<sequence length="578" mass="64736">MDSKPNFEFGQAHCLSPAVKSTTELMMFRRSVFRPFCLLLSLLPFGCDVQSAEPASGRPNLIFILTDDQRYDTLGCTGNQFVQTPHLDQLAADGTLFANASVTSAICTPSRACYFLGQYERKHGVNFNSGTAMTQQAWSKGYPMVLRDAGYFTGYVGKNHVPIGPQGYDSDVIDHSFDFWYAGHGHLSFYPKRRHKIFEHAIADTQTEVVGEGAVSFLSNSAGFIEGADAFLQQRPANQPFCLSIACNLPHGSGTRSMEMLPTDPELYRTMFRDRMDQIGIPQTYVAADQIRKPKLPADVLFSDFRQTNYDFVDSPELLKEQLVRKAQTITGIDRMVGRIRTTLAEQGLADNTVIIFTSDHGLMNGEFGLGGKALNYEACLRVPMIVMDPRIDTDQRGRRSLALVQSIDIAPTLIEYAGADLPDEMQGHSLRPLVDGTTDSIRDVSFAENLWSTYFGNPRIESVRTRDWKYIRYFENDRDQFASVTKKTLYQVSQSQIESYSRWLTSSIEGEAPVYEELFHLASDPSESVNLVARPIYAERLQQMRQQCQASVTLAKGDVDQPSATIVVPEIREGKTK</sequence>
<dbReference type="InterPro" id="IPR052701">
    <property type="entry name" value="GAG_Ulvan_Degrading_Sulfatases"/>
</dbReference>
<dbReference type="SUPFAM" id="SSF53649">
    <property type="entry name" value="Alkaline phosphatase-like"/>
    <property type="match status" value="1"/>
</dbReference>
<dbReference type="EC" id="3.1.6.1" evidence="2"/>